<reference evidence="1" key="1">
    <citation type="journal article" date="2015" name="Nature">
        <title>Complex archaea that bridge the gap between prokaryotes and eukaryotes.</title>
        <authorList>
            <person name="Spang A."/>
            <person name="Saw J.H."/>
            <person name="Jorgensen S.L."/>
            <person name="Zaremba-Niedzwiedzka K."/>
            <person name="Martijn J."/>
            <person name="Lind A.E."/>
            <person name="van Eijk R."/>
            <person name="Schleper C."/>
            <person name="Guy L."/>
            <person name="Ettema T.J."/>
        </authorList>
    </citation>
    <scope>NUCLEOTIDE SEQUENCE</scope>
</reference>
<dbReference type="EMBL" id="LAZR01000982">
    <property type="protein sequence ID" value="KKN53220.1"/>
    <property type="molecule type" value="Genomic_DNA"/>
</dbReference>
<name>A0A0F9R9N1_9ZZZZ</name>
<protein>
    <submittedName>
        <fullName evidence="1">Uncharacterized protein</fullName>
    </submittedName>
</protein>
<comment type="caution">
    <text evidence="1">The sequence shown here is derived from an EMBL/GenBank/DDBJ whole genome shotgun (WGS) entry which is preliminary data.</text>
</comment>
<sequence length="302" mass="35699">MLHSERKNCQKKISKLNKDFPSGFKIIDFRMLPDAIKFQIISNKVAQMETPEIQDICSLLNFTSEDISQEKCQLIDYLETLRLKMKNTPIKKKKDKDKITQKELDDLSIKKDLFTQDLNSEYDRLFPLLIDLIKKRSRLNGLRDSRLENGQIVFNLTTVMEADVKSLHNERKELYLKIIEATNNNLIRKHQNRIKKLVAYILYYVKQVNKPLLTKHQEMREGQNLKQEQFAFNVIDGINEKMEKIKNKLSSDVKEFYFDDGLDLHIMVKNNHSSKYPMKHVKFRDLTTNLKKAIIHILKSQL</sequence>
<gene>
    <name evidence="1" type="ORF">LCGC14_0604570</name>
</gene>
<accession>A0A0F9R9N1</accession>
<dbReference type="AlphaFoldDB" id="A0A0F9R9N1"/>
<organism evidence="1">
    <name type="scientific">marine sediment metagenome</name>
    <dbReference type="NCBI Taxonomy" id="412755"/>
    <lineage>
        <taxon>unclassified sequences</taxon>
        <taxon>metagenomes</taxon>
        <taxon>ecological metagenomes</taxon>
    </lineage>
</organism>
<proteinExistence type="predicted"/>
<evidence type="ECO:0000313" key="1">
    <source>
        <dbReference type="EMBL" id="KKN53220.1"/>
    </source>
</evidence>